<dbReference type="Gene3D" id="3.40.140.10">
    <property type="entry name" value="Cytidine Deaminase, domain 2"/>
    <property type="match status" value="1"/>
</dbReference>
<gene>
    <name evidence="18" type="primary">ribD</name>
    <name evidence="18" type="ORF">ENT08_07020</name>
</gene>
<evidence type="ECO:0000256" key="11">
    <source>
        <dbReference type="ARBA" id="ARBA00023002"/>
    </source>
</evidence>
<feature type="binding site" evidence="15">
    <location>
        <position position="217"/>
    </location>
    <ligand>
        <name>NADP(+)</name>
        <dbReference type="ChEBI" id="CHEBI:58349"/>
    </ligand>
</feature>
<evidence type="ECO:0000259" key="17">
    <source>
        <dbReference type="PROSITE" id="PS51747"/>
    </source>
</evidence>
<dbReference type="GO" id="GO:0008835">
    <property type="term" value="F:diaminohydroxyphosphoribosylaminopyrimidine deaminase activity"/>
    <property type="evidence" value="ECO:0007669"/>
    <property type="project" value="UniProtKB-EC"/>
</dbReference>
<dbReference type="GO" id="GO:0008270">
    <property type="term" value="F:zinc ion binding"/>
    <property type="evidence" value="ECO:0007669"/>
    <property type="project" value="InterPro"/>
</dbReference>
<dbReference type="EC" id="1.1.1.193" evidence="13"/>
<dbReference type="NCBIfam" id="TIGR00227">
    <property type="entry name" value="ribD_Cterm"/>
    <property type="match status" value="1"/>
</dbReference>
<keyword evidence="10 13" id="KW-0521">NADP</keyword>
<keyword evidence="11 13" id="KW-0560">Oxidoreductase</keyword>
<evidence type="ECO:0000256" key="13">
    <source>
        <dbReference type="PIRNR" id="PIRNR006769"/>
    </source>
</evidence>
<evidence type="ECO:0000256" key="15">
    <source>
        <dbReference type="PIRSR" id="PIRSR006769-2"/>
    </source>
</evidence>
<feature type="binding site" evidence="16">
    <location>
        <position position="78"/>
    </location>
    <ligand>
        <name>Zn(2+)</name>
        <dbReference type="ChEBI" id="CHEBI:29105"/>
        <note>catalytic</note>
    </ligand>
</feature>
<evidence type="ECO:0000256" key="9">
    <source>
        <dbReference type="ARBA" id="ARBA00022833"/>
    </source>
</evidence>
<keyword evidence="7 13" id="KW-0479">Metal-binding</keyword>
<proteinExistence type="inferred from homology"/>
<dbReference type="PANTHER" id="PTHR38011">
    <property type="entry name" value="DIHYDROFOLATE REDUCTASE FAMILY PROTEIN (AFU_ORTHOLOGUE AFUA_8G06820)"/>
    <property type="match status" value="1"/>
</dbReference>
<dbReference type="InterPro" id="IPR002125">
    <property type="entry name" value="CMP_dCMP_dom"/>
</dbReference>
<dbReference type="AlphaFoldDB" id="A0A7V4LDA8"/>
<dbReference type="PANTHER" id="PTHR38011:SF7">
    <property type="entry name" value="2,5-DIAMINO-6-RIBOSYLAMINO-4(3H)-PYRIMIDINONE 5'-PHOSPHATE REDUCTASE"/>
    <property type="match status" value="1"/>
</dbReference>
<dbReference type="InterPro" id="IPR011549">
    <property type="entry name" value="RibD_C"/>
</dbReference>
<evidence type="ECO:0000256" key="16">
    <source>
        <dbReference type="PIRSR" id="PIRSR006769-3"/>
    </source>
</evidence>
<dbReference type="FunFam" id="3.40.140.10:FF:000025">
    <property type="entry name" value="Riboflavin biosynthesis protein RibD"/>
    <property type="match status" value="1"/>
</dbReference>
<organism evidence="18">
    <name type="scientific">Desulfobacca acetoxidans</name>
    <dbReference type="NCBI Taxonomy" id="60893"/>
    <lineage>
        <taxon>Bacteria</taxon>
        <taxon>Pseudomonadati</taxon>
        <taxon>Thermodesulfobacteriota</taxon>
        <taxon>Desulfobaccia</taxon>
        <taxon>Desulfobaccales</taxon>
        <taxon>Desulfobaccaceae</taxon>
        <taxon>Desulfobacca</taxon>
    </lineage>
</organism>
<dbReference type="EMBL" id="DSXI01000410">
    <property type="protein sequence ID" value="HGS05473.1"/>
    <property type="molecule type" value="Genomic_DNA"/>
</dbReference>
<dbReference type="NCBIfam" id="TIGR00326">
    <property type="entry name" value="eubact_ribD"/>
    <property type="match status" value="1"/>
</dbReference>
<evidence type="ECO:0000256" key="6">
    <source>
        <dbReference type="ARBA" id="ARBA00022619"/>
    </source>
</evidence>
<feature type="binding site" evidence="16">
    <location>
        <position position="44"/>
    </location>
    <ligand>
        <name>Zn(2+)</name>
        <dbReference type="ChEBI" id="CHEBI:29105"/>
        <note>catalytic</note>
    </ligand>
</feature>
<feature type="binding site" evidence="15">
    <location>
        <position position="194"/>
    </location>
    <ligand>
        <name>NADP(+)</name>
        <dbReference type="ChEBI" id="CHEBI:58349"/>
    </ligand>
</feature>
<reference evidence="18" key="1">
    <citation type="journal article" date="2020" name="mSystems">
        <title>Genome- and Community-Level Interaction Insights into Carbon Utilization and Element Cycling Functions of Hydrothermarchaeota in Hydrothermal Sediment.</title>
        <authorList>
            <person name="Zhou Z."/>
            <person name="Liu Y."/>
            <person name="Xu W."/>
            <person name="Pan J."/>
            <person name="Luo Z.H."/>
            <person name="Li M."/>
        </authorList>
    </citation>
    <scope>NUCLEOTIDE SEQUENCE [LARGE SCALE GENOMIC DNA]</scope>
    <source>
        <strain evidence="18">SpSt-548</strain>
    </source>
</reference>
<feature type="binding site" evidence="15">
    <location>
        <position position="198"/>
    </location>
    <ligand>
        <name>substrate</name>
    </ligand>
</feature>
<dbReference type="UniPathway" id="UPA00275">
    <property type="reaction ID" value="UER00401"/>
</dbReference>
<feature type="binding site" evidence="15">
    <location>
        <position position="148"/>
    </location>
    <ligand>
        <name>NADP(+)</name>
        <dbReference type="ChEBI" id="CHEBI:58349"/>
    </ligand>
</feature>
<dbReference type="InterPro" id="IPR024072">
    <property type="entry name" value="DHFR-like_dom_sf"/>
</dbReference>
<dbReference type="Gene3D" id="3.40.430.10">
    <property type="entry name" value="Dihydrofolate Reductase, subunit A"/>
    <property type="match status" value="1"/>
</dbReference>
<feature type="binding site" evidence="15">
    <location>
        <position position="190"/>
    </location>
    <ligand>
        <name>NADP(+)</name>
        <dbReference type="ChEBI" id="CHEBI:58349"/>
    </ligand>
</feature>
<comment type="caution">
    <text evidence="18">The sequence shown here is derived from an EMBL/GenBank/DDBJ whole genome shotgun (WGS) entry which is preliminary data.</text>
</comment>
<dbReference type="GO" id="GO:0008703">
    <property type="term" value="F:5-amino-6-(5-phosphoribosylamino)uracil reductase activity"/>
    <property type="evidence" value="ECO:0007669"/>
    <property type="project" value="UniProtKB-EC"/>
</dbReference>
<evidence type="ECO:0000256" key="2">
    <source>
        <dbReference type="ARBA" id="ARBA00004882"/>
    </source>
</evidence>
<feature type="binding site" evidence="15">
    <location>
        <position position="164"/>
    </location>
    <ligand>
        <name>NADP(+)</name>
        <dbReference type="ChEBI" id="CHEBI:58349"/>
    </ligand>
</feature>
<dbReference type="InterPro" id="IPR050765">
    <property type="entry name" value="Riboflavin_Biosynth_HTPR"/>
</dbReference>
<dbReference type="SUPFAM" id="SSF53597">
    <property type="entry name" value="Dihydrofolate reductase-like"/>
    <property type="match status" value="1"/>
</dbReference>
<feature type="active site" description="Proton donor" evidence="14">
    <location>
        <position position="46"/>
    </location>
</feature>
<dbReference type="GO" id="GO:0050661">
    <property type="term" value="F:NADP binding"/>
    <property type="evidence" value="ECO:0007669"/>
    <property type="project" value="InterPro"/>
</dbReference>
<feature type="binding site" evidence="15">
    <location>
        <begin position="291"/>
        <end position="297"/>
    </location>
    <ligand>
        <name>NADP(+)</name>
        <dbReference type="ChEBI" id="CHEBI:58349"/>
    </ligand>
</feature>
<feature type="binding site" evidence="15">
    <location>
        <position position="162"/>
    </location>
    <ligand>
        <name>substrate</name>
    </ligand>
</feature>
<dbReference type="GO" id="GO:0009231">
    <property type="term" value="P:riboflavin biosynthetic process"/>
    <property type="evidence" value="ECO:0007669"/>
    <property type="project" value="UniProtKB-UniPathway"/>
</dbReference>
<evidence type="ECO:0000313" key="18">
    <source>
        <dbReference type="EMBL" id="HGS05473.1"/>
    </source>
</evidence>
<evidence type="ECO:0000256" key="12">
    <source>
        <dbReference type="ARBA" id="ARBA00023268"/>
    </source>
</evidence>
<comment type="similarity">
    <text evidence="4 13">In the N-terminal section; belongs to the cytidine and deoxycytidylate deaminase family.</text>
</comment>
<dbReference type="EC" id="3.5.4.26" evidence="13"/>
<evidence type="ECO:0000256" key="1">
    <source>
        <dbReference type="ARBA" id="ARBA00002151"/>
    </source>
</evidence>
<comment type="cofactor">
    <cofactor evidence="13 16">
        <name>Zn(2+)</name>
        <dbReference type="ChEBI" id="CHEBI:29105"/>
    </cofactor>
    <text evidence="13 16">Binds 1 zinc ion.</text>
</comment>
<dbReference type="InterPro" id="IPR002734">
    <property type="entry name" value="RibDG_C"/>
</dbReference>
<name>A0A7V4LDA8_9BACT</name>
<keyword evidence="6 13" id="KW-0686">Riboflavin biosynthesis</keyword>
<comment type="pathway">
    <text evidence="2 13">Cofactor biosynthesis; riboflavin biosynthesis; 5-amino-6-(D-ribitylamino)uracil from GTP: step 2/4.</text>
</comment>
<evidence type="ECO:0000256" key="3">
    <source>
        <dbReference type="ARBA" id="ARBA00004910"/>
    </source>
</evidence>
<dbReference type="Pfam" id="PF00383">
    <property type="entry name" value="dCMP_cyt_deam_1"/>
    <property type="match status" value="1"/>
</dbReference>
<comment type="function">
    <text evidence="1 13">Converts 2,5-diamino-6-(ribosylamino)-4(3h)-pyrimidinone 5'-phosphate into 5-amino-6-(ribosylamino)-2,4(1h,3h)-pyrimidinedione 5'-phosphate.</text>
</comment>
<dbReference type="PROSITE" id="PS51747">
    <property type="entry name" value="CYT_DCMP_DEAMINASES_2"/>
    <property type="match status" value="1"/>
</dbReference>
<comment type="catalytic activity">
    <reaction evidence="13">
        <text>5-amino-6-(5-phospho-D-ribitylamino)uracil + NADP(+) = 5-amino-6-(5-phospho-D-ribosylamino)uracil + NADPH + H(+)</text>
        <dbReference type="Rhea" id="RHEA:17845"/>
        <dbReference type="ChEBI" id="CHEBI:15378"/>
        <dbReference type="ChEBI" id="CHEBI:57783"/>
        <dbReference type="ChEBI" id="CHEBI:58349"/>
        <dbReference type="ChEBI" id="CHEBI:58421"/>
        <dbReference type="ChEBI" id="CHEBI:58453"/>
        <dbReference type="EC" id="1.1.1.193"/>
    </reaction>
</comment>
<comment type="pathway">
    <text evidence="3 13">Cofactor biosynthesis; riboflavin biosynthesis; 5-amino-6-(D-ribitylamino)uracil from GTP: step 3/4.</text>
</comment>
<dbReference type="PROSITE" id="PS00903">
    <property type="entry name" value="CYT_DCMP_DEAMINASES_1"/>
    <property type="match status" value="1"/>
</dbReference>
<keyword evidence="12" id="KW-0511">Multifunctional enzyme</keyword>
<feature type="domain" description="CMP/dCMP-type deaminase" evidence="17">
    <location>
        <begin position="1"/>
        <end position="116"/>
    </location>
</feature>
<dbReference type="InterPro" id="IPR016193">
    <property type="entry name" value="Cytidine_deaminase-like"/>
</dbReference>
<dbReference type="PIRSF" id="PIRSF006769">
    <property type="entry name" value="RibD"/>
    <property type="match status" value="1"/>
</dbReference>
<evidence type="ECO:0000256" key="14">
    <source>
        <dbReference type="PIRSR" id="PIRSR006769-1"/>
    </source>
</evidence>
<dbReference type="InterPro" id="IPR016192">
    <property type="entry name" value="APOBEC/CMP_deaminase_Zn-bd"/>
</dbReference>
<dbReference type="SUPFAM" id="SSF53927">
    <property type="entry name" value="Cytidine deaminase-like"/>
    <property type="match status" value="1"/>
</dbReference>
<feature type="binding site" evidence="15">
    <location>
        <position position="178"/>
    </location>
    <ligand>
        <name>substrate</name>
    </ligand>
</feature>
<feature type="binding site" evidence="15">
    <location>
        <position position="201"/>
    </location>
    <ligand>
        <name>substrate</name>
    </ligand>
</feature>
<sequence>MRQALRLAARGEGWVSPNPMVGAVVVRQGQVVGRGWHRRYGAPHAEVEALRAAGEKARGATLYVTLEPCNHHGKTPPCTAAVLEAGITRVVAATPDPNPTVEGGGAAFLRERGIQVEVGLLADEARRLNEAWFHWLATGRPWVSVKAACSLDGKIATQGGDSQWLTGEAARAFGHRLRHRVDAILVGAGTVLADDPQLTTRLPRGRGKDPIRVVLDSRLGLPKTARLLHLSSPAPTWIACTEAADPEKIRALEAAGAEVLVLPAAAGRVPLVPLLQELGRRRVQHLLVEGGAAVLGAFFDEGLVNRFYFFYAPKFLGGREALGVIGGRGVARLAEAHRAVDLTCKRVGADLLVSGRVVGGQHAPGA</sequence>
<comment type="catalytic activity">
    <reaction evidence="13">
        <text>2,5-diamino-6-hydroxy-4-(5-phosphoribosylamino)-pyrimidine + H2O + H(+) = 5-amino-6-(5-phospho-D-ribosylamino)uracil + NH4(+)</text>
        <dbReference type="Rhea" id="RHEA:21868"/>
        <dbReference type="ChEBI" id="CHEBI:15377"/>
        <dbReference type="ChEBI" id="CHEBI:15378"/>
        <dbReference type="ChEBI" id="CHEBI:28938"/>
        <dbReference type="ChEBI" id="CHEBI:58453"/>
        <dbReference type="ChEBI" id="CHEBI:58614"/>
        <dbReference type="EC" id="3.5.4.26"/>
    </reaction>
</comment>
<accession>A0A7V4LDA8</accession>
<keyword evidence="9 13" id="KW-0862">Zinc</keyword>
<evidence type="ECO:0000256" key="5">
    <source>
        <dbReference type="ARBA" id="ARBA00007417"/>
    </source>
</evidence>
<dbReference type="Pfam" id="PF01872">
    <property type="entry name" value="RibD_C"/>
    <property type="match status" value="1"/>
</dbReference>
<evidence type="ECO:0000256" key="8">
    <source>
        <dbReference type="ARBA" id="ARBA00022801"/>
    </source>
</evidence>
<dbReference type="CDD" id="cd01284">
    <property type="entry name" value="Riboflavin_deaminase-reductase"/>
    <property type="match status" value="1"/>
</dbReference>
<comment type="similarity">
    <text evidence="5 13">In the C-terminal section; belongs to the HTP reductase family.</text>
</comment>
<evidence type="ECO:0000256" key="7">
    <source>
        <dbReference type="ARBA" id="ARBA00022723"/>
    </source>
</evidence>
<evidence type="ECO:0000256" key="4">
    <source>
        <dbReference type="ARBA" id="ARBA00005259"/>
    </source>
</evidence>
<dbReference type="InterPro" id="IPR004794">
    <property type="entry name" value="Eubact_RibD"/>
</dbReference>
<protein>
    <recommendedName>
        <fullName evidence="13">Riboflavin biosynthesis protein RibD</fullName>
    </recommendedName>
    <domain>
        <recommendedName>
            <fullName evidence="13">Diaminohydroxyphosphoribosylaminopyrimidine deaminase</fullName>
            <shortName evidence="13">DRAP deaminase</shortName>
            <ecNumber evidence="13">3.5.4.26</ecNumber>
        </recommendedName>
        <alternativeName>
            <fullName evidence="13">Riboflavin-specific deaminase</fullName>
        </alternativeName>
    </domain>
    <domain>
        <recommendedName>
            <fullName evidence="13">5-amino-6-(5-phosphoribosylamino)uracil reductase</fullName>
            <ecNumber evidence="13">1.1.1.193</ecNumber>
        </recommendedName>
        <alternativeName>
            <fullName evidence="13">HTP reductase</fullName>
        </alternativeName>
    </domain>
</protein>
<feature type="binding site" evidence="15">
    <location>
        <position position="289"/>
    </location>
    <ligand>
        <name>substrate</name>
    </ligand>
</feature>
<feature type="binding site" evidence="16">
    <location>
        <position position="69"/>
    </location>
    <ligand>
        <name>Zn(2+)</name>
        <dbReference type="ChEBI" id="CHEBI:29105"/>
        <note>catalytic</note>
    </ligand>
</feature>
<keyword evidence="8 13" id="KW-0378">Hydrolase</keyword>
<evidence type="ECO:0000256" key="10">
    <source>
        <dbReference type="ARBA" id="ARBA00022857"/>
    </source>
</evidence>